<keyword evidence="3" id="KW-1185">Reference proteome</keyword>
<evidence type="ECO:0000313" key="2">
    <source>
        <dbReference type="EMBL" id="KAJ1346486.1"/>
    </source>
</evidence>
<protein>
    <submittedName>
        <fullName evidence="2">Uncharacterized protein</fullName>
    </submittedName>
</protein>
<feature type="region of interest" description="Disordered" evidence="1">
    <location>
        <begin position="314"/>
        <end position="338"/>
    </location>
</feature>
<feature type="compositionally biased region" description="Low complexity" evidence="1">
    <location>
        <begin position="329"/>
        <end position="338"/>
    </location>
</feature>
<comment type="caution">
    <text evidence="2">The sequence shown here is derived from an EMBL/GenBank/DDBJ whole genome shotgun (WGS) entry which is preliminary data.</text>
</comment>
<dbReference type="EMBL" id="JAHQIW010000178">
    <property type="protein sequence ID" value="KAJ1346486.1"/>
    <property type="molecule type" value="Genomic_DNA"/>
</dbReference>
<dbReference type="AlphaFoldDB" id="A0AAD5MF07"/>
<feature type="region of interest" description="Disordered" evidence="1">
    <location>
        <begin position="266"/>
        <end position="286"/>
    </location>
</feature>
<name>A0AAD5MF07_PARTN</name>
<evidence type="ECO:0000256" key="1">
    <source>
        <dbReference type="SAM" id="MobiDB-lite"/>
    </source>
</evidence>
<accession>A0AAD5MF07</accession>
<sequence length="385" mass="43404">MIAQKLFASPDDPEFSKRAYSCSEFELSWEKFLLLTHARMARSGNIGEAARNINAAWGNDAVEDRYGMVLMRRELWSEERKDKRITAIDDMLAELCERSAIRPLALVDLPGFQMIPFESGDNEIEDDFAHQINFIPNSGNSETAMNGIWTHTTSLNAAMDVRNNFILEESPESYSNIPSASSYQEELLPYAMNPYVMIPTTVSEISEDSTCVSSEAASSHGQSMDDISEHLDQATCTQEDILQEIMAHIDRLVDIRDRTNRKENDVKLSITSEQSSLSENSSDEPRQLNNIFLDDMTDDQSQRPDDIAEIAEMGRQPGHNSSEEEFSYNDNNHNENNNSRQTVADLEIRTMLTSVFPVSIVDQVLLMNGSRNIDFLANQCAELCA</sequence>
<organism evidence="2 3">
    <name type="scientific">Parelaphostrongylus tenuis</name>
    <name type="common">Meningeal worm</name>
    <dbReference type="NCBI Taxonomy" id="148309"/>
    <lineage>
        <taxon>Eukaryota</taxon>
        <taxon>Metazoa</taxon>
        <taxon>Ecdysozoa</taxon>
        <taxon>Nematoda</taxon>
        <taxon>Chromadorea</taxon>
        <taxon>Rhabditida</taxon>
        <taxon>Rhabditina</taxon>
        <taxon>Rhabditomorpha</taxon>
        <taxon>Strongyloidea</taxon>
        <taxon>Metastrongylidae</taxon>
        <taxon>Parelaphostrongylus</taxon>
    </lineage>
</organism>
<evidence type="ECO:0000313" key="3">
    <source>
        <dbReference type="Proteomes" id="UP001196413"/>
    </source>
</evidence>
<feature type="compositionally biased region" description="Low complexity" evidence="1">
    <location>
        <begin position="269"/>
        <end position="280"/>
    </location>
</feature>
<reference evidence="2" key="1">
    <citation type="submission" date="2021-06" db="EMBL/GenBank/DDBJ databases">
        <title>Parelaphostrongylus tenuis whole genome reference sequence.</title>
        <authorList>
            <person name="Garwood T.J."/>
            <person name="Larsen P.A."/>
            <person name="Fountain-Jones N.M."/>
            <person name="Garbe J.R."/>
            <person name="Macchietto M.G."/>
            <person name="Kania S.A."/>
            <person name="Gerhold R.W."/>
            <person name="Richards J.E."/>
            <person name="Wolf T.M."/>
        </authorList>
    </citation>
    <scope>NUCLEOTIDE SEQUENCE</scope>
    <source>
        <strain evidence="2">MNPRO001-30</strain>
        <tissue evidence="2">Meninges</tissue>
    </source>
</reference>
<gene>
    <name evidence="2" type="ORF">KIN20_001276</name>
</gene>
<dbReference type="Proteomes" id="UP001196413">
    <property type="component" value="Unassembled WGS sequence"/>
</dbReference>
<proteinExistence type="predicted"/>